<gene>
    <name evidence="2" type="primary">PARPA_05223.1 scaffold 16505</name>
</gene>
<dbReference type="EMBL" id="LN726018">
    <property type="protein sequence ID" value="CEP11398.1"/>
    <property type="molecule type" value="Genomic_DNA"/>
</dbReference>
<dbReference type="OrthoDB" id="2288618at2759"/>
<feature type="compositionally biased region" description="Acidic residues" evidence="1">
    <location>
        <begin position="66"/>
        <end position="81"/>
    </location>
</feature>
<protein>
    <submittedName>
        <fullName evidence="2">Uncharacterized protein</fullName>
    </submittedName>
</protein>
<accession>A0A0B7N7K5</accession>
<evidence type="ECO:0000256" key="1">
    <source>
        <dbReference type="SAM" id="MobiDB-lite"/>
    </source>
</evidence>
<keyword evidence="3" id="KW-1185">Reference proteome</keyword>
<feature type="compositionally biased region" description="Polar residues" evidence="1">
    <location>
        <begin position="12"/>
        <end position="32"/>
    </location>
</feature>
<evidence type="ECO:0000313" key="3">
    <source>
        <dbReference type="Proteomes" id="UP000054107"/>
    </source>
</evidence>
<reference evidence="2 3" key="1">
    <citation type="submission" date="2014-09" db="EMBL/GenBank/DDBJ databases">
        <authorList>
            <person name="Ellenberger Sabrina"/>
        </authorList>
    </citation>
    <scope>NUCLEOTIDE SEQUENCE [LARGE SCALE GENOMIC DNA]</scope>
    <source>
        <strain evidence="2 3">CBS 412.66</strain>
    </source>
</reference>
<organism evidence="2 3">
    <name type="scientific">Parasitella parasitica</name>
    <dbReference type="NCBI Taxonomy" id="35722"/>
    <lineage>
        <taxon>Eukaryota</taxon>
        <taxon>Fungi</taxon>
        <taxon>Fungi incertae sedis</taxon>
        <taxon>Mucoromycota</taxon>
        <taxon>Mucoromycotina</taxon>
        <taxon>Mucoromycetes</taxon>
        <taxon>Mucorales</taxon>
        <taxon>Mucorineae</taxon>
        <taxon>Mucoraceae</taxon>
        <taxon>Parasitella</taxon>
    </lineage>
</organism>
<dbReference type="Proteomes" id="UP000054107">
    <property type="component" value="Unassembled WGS sequence"/>
</dbReference>
<sequence>MKTIHKNESIRTEQGSEIQRQQVENTTNNSNVDIDDDMSVEDVSQDVSDPESDCDVDYLPLFENDGNNEEESDIDDREDDDDEIEELEIRHAMDIIMANHYHSFQSNDNHWDRSVTEGFPFENPQTLVMMCLFNGYANPLSRSQLKTLLYGIGKIVDLALAAASDGKPFKLPTANKIMKMDEGKKYAGPTMKTTTTEHNVIIKQQEEKRQCSANLPSEHLILYMANPREAPYLSALPDRTIGVSNGPTGGEKWVQHPSFQHLQITVNGKDFWIGDIVQVSGFVEGTFFLIKSFFAKDGNRLADGYCVMQHDNNHGILSQLVEVNQTSMSTSSLSSPLMKPK</sequence>
<feature type="compositionally biased region" description="Acidic residues" evidence="1">
    <location>
        <begin position="33"/>
        <end position="56"/>
    </location>
</feature>
<name>A0A0B7N7K5_9FUNG</name>
<feature type="region of interest" description="Disordered" evidence="1">
    <location>
        <begin position="1"/>
        <end position="81"/>
    </location>
</feature>
<dbReference type="AlphaFoldDB" id="A0A0B7N7K5"/>
<feature type="compositionally biased region" description="Basic and acidic residues" evidence="1">
    <location>
        <begin position="1"/>
        <end position="11"/>
    </location>
</feature>
<evidence type="ECO:0000313" key="2">
    <source>
        <dbReference type="EMBL" id="CEP11398.1"/>
    </source>
</evidence>
<dbReference type="STRING" id="35722.A0A0B7N7K5"/>
<proteinExistence type="predicted"/>